<feature type="chain" id="PRO_5038365366" description="Camelysin metallo-endopeptidase" evidence="1">
    <location>
        <begin position="24"/>
        <end position="191"/>
    </location>
</feature>
<feature type="signal peptide" evidence="1">
    <location>
        <begin position="1"/>
        <end position="23"/>
    </location>
</feature>
<dbReference type="STRING" id="1263015.BN580_00575"/>
<reference evidence="2" key="1">
    <citation type="submission" date="2012-11" db="EMBL/GenBank/DDBJ databases">
        <title>Dependencies among metagenomic species, viruses, plasmids and units of genetic variation.</title>
        <authorList>
            <person name="Nielsen H.B."/>
            <person name="Almeida M."/>
            <person name="Juncker A.S."/>
            <person name="Rasmussen S."/>
            <person name="Li J."/>
            <person name="Sunagawa S."/>
            <person name="Plichta D."/>
            <person name="Gautier L."/>
            <person name="Le Chatelier E."/>
            <person name="Peletier E."/>
            <person name="Bonde I."/>
            <person name="Nielsen T."/>
            <person name="Manichanh C."/>
            <person name="Arumugam M."/>
            <person name="Batto J."/>
            <person name="Santos M.B.Q.D."/>
            <person name="Blom N."/>
            <person name="Borruel N."/>
            <person name="Burgdorf K.S."/>
            <person name="Boumezbeur F."/>
            <person name="Casellas F."/>
            <person name="Dore J."/>
            <person name="Guarner F."/>
            <person name="Hansen T."/>
            <person name="Hildebrand F."/>
            <person name="Kaas R.S."/>
            <person name="Kennedy S."/>
            <person name="Kristiansen K."/>
            <person name="Kultima J.R."/>
            <person name="Leonard P."/>
            <person name="Levenez F."/>
            <person name="Lund O."/>
            <person name="Moumen B."/>
            <person name="Le Paslier D."/>
            <person name="Pons N."/>
            <person name="Pedersen O."/>
            <person name="Prifti E."/>
            <person name="Qin J."/>
            <person name="Raes J."/>
            <person name="Tap J."/>
            <person name="Tims S."/>
            <person name="Ussery D.W."/>
            <person name="Yamada T."/>
            <person name="MetaHit consortium"/>
            <person name="Renault P."/>
            <person name="Sicheritz-Ponten T."/>
            <person name="Bork P."/>
            <person name="Wang J."/>
            <person name="Brunak S."/>
            <person name="Ehrlich S.D."/>
        </authorList>
    </citation>
    <scope>NUCLEOTIDE SEQUENCE [LARGE SCALE GENOMIC DNA]</scope>
</reference>
<protein>
    <recommendedName>
        <fullName evidence="4">Camelysin metallo-endopeptidase</fullName>
    </recommendedName>
</protein>
<dbReference type="AlphaFoldDB" id="R6T890"/>
<sequence>MKGKNYKRKAAVISAIAITAALAAYGTAAYFTAEDTATNVITAGNVKIQLVERMKSGDELVPFTDAVGVMPGARVSKIAQVENTGSQPAWIRVSVAKAVELAQGVEGEIDLSLVTLDINTEYWTERDGFYYYNTALEPGKTTEPLFTEVVFDESMSNLYQDSRAVITVNAYATQTANNGTSAADAKGWPEV</sequence>
<name>R6T890_9BACT</name>
<evidence type="ECO:0000256" key="1">
    <source>
        <dbReference type="SAM" id="SignalP"/>
    </source>
</evidence>
<accession>R6T890</accession>
<evidence type="ECO:0008006" key="4">
    <source>
        <dbReference type="Google" id="ProtNLM"/>
    </source>
</evidence>
<dbReference type="NCBIfam" id="TIGR04088">
    <property type="entry name" value="cognate_SipW"/>
    <property type="match status" value="1"/>
</dbReference>
<dbReference type="InterPro" id="IPR023833">
    <property type="entry name" value="Signal_pept_SipW-depend-type"/>
</dbReference>
<comment type="caution">
    <text evidence="2">The sequence shown here is derived from an EMBL/GenBank/DDBJ whole genome shotgun (WGS) entry which is preliminary data.</text>
</comment>
<organism evidence="2 3">
    <name type="scientific">Candidatus Colimorpha enterica</name>
    <dbReference type="NCBI Taxonomy" id="3083063"/>
    <lineage>
        <taxon>Bacteria</taxon>
        <taxon>Pseudomonadati</taxon>
        <taxon>Bacteroidota</taxon>
        <taxon>Bacteroidia</taxon>
        <taxon>Bacteroidales</taxon>
        <taxon>Candidatus Colimorpha</taxon>
    </lineage>
</organism>
<dbReference type="Proteomes" id="UP000017938">
    <property type="component" value="Unassembled WGS sequence"/>
</dbReference>
<evidence type="ECO:0000313" key="3">
    <source>
        <dbReference type="Proteomes" id="UP000017938"/>
    </source>
</evidence>
<proteinExistence type="predicted"/>
<gene>
    <name evidence="2" type="ORF">BN580_00575</name>
</gene>
<dbReference type="EMBL" id="CBFW010000009">
    <property type="protein sequence ID" value="CDC69628.1"/>
    <property type="molecule type" value="Genomic_DNA"/>
</dbReference>
<evidence type="ECO:0000313" key="2">
    <source>
        <dbReference type="EMBL" id="CDC69628.1"/>
    </source>
</evidence>
<keyword evidence="1" id="KW-0732">Signal</keyword>